<name>A0A4Q2AMJ5_9LACO</name>
<organism evidence="3 4">
    <name type="scientific">Ligilactobacillus murinus</name>
    <dbReference type="NCBI Taxonomy" id="1622"/>
    <lineage>
        <taxon>Bacteria</taxon>
        <taxon>Bacillati</taxon>
        <taxon>Bacillota</taxon>
        <taxon>Bacilli</taxon>
        <taxon>Lactobacillales</taxon>
        <taxon>Lactobacillaceae</taxon>
        <taxon>Ligilactobacillus</taxon>
    </lineage>
</organism>
<dbReference type="RefSeq" id="WP_119448324.1">
    <property type="nucleotide sequence ID" value="NZ_QWMU01000042.1"/>
</dbReference>
<dbReference type="Pfam" id="PF15542">
    <property type="entry name" value="Ntox50"/>
    <property type="match status" value="1"/>
</dbReference>
<dbReference type="OrthoDB" id="3197444at2"/>
<evidence type="ECO:0000313" key="3">
    <source>
        <dbReference type="EMBL" id="RXV70667.1"/>
    </source>
</evidence>
<evidence type="ECO:0000259" key="2">
    <source>
        <dbReference type="Pfam" id="PF15542"/>
    </source>
</evidence>
<comment type="caution">
    <text evidence="3">The sequence shown here is derived from an EMBL/GenBank/DDBJ whole genome shotgun (WGS) entry which is preliminary data.</text>
</comment>
<dbReference type="Pfam" id="PF06152">
    <property type="entry name" value="Phage_min_cap2"/>
    <property type="match status" value="1"/>
</dbReference>
<gene>
    <name evidence="3" type="ORF">D6C19_07720</name>
</gene>
<dbReference type="Proteomes" id="UP000289316">
    <property type="component" value="Unassembled WGS sequence"/>
</dbReference>
<dbReference type="GO" id="GO:0005198">
    <property type="term" value="F:structural molecule activity"/>
    <property type="evidence" value="ECO:0007669"/>
    <property type="project" value="InterPro"/>
</dbReference>
<protein>
    <submittedName>
        <fullName evidence="3">Capsid protein</fullName>
    </submittedName>
</protein>
<dbReference type="AlphaFoldDB" id="A0A4Q2AMJ5"/>
<sequence length="516" mass="59427">MTARDRMQQAGDNIINLYANLEERIFSEIINALKSADFANVAKEDVLKWQLDQLNKMGVLNERIIKLVADYDGLSQQAIYDFVEANGMAIIDESDQELQRMQHKALPISDKASDLLDALRKQTWDDLNNNVNQTLITRNFGNSAPMRAYQAILKQATIESMTGLKTNEQAIKDAIYKQVDAGLKSNMVDKAGHRWSIEGYTRTVITTTVNRAHHELRTQRMKDYGQTLCVMSWHMASREACAYIQGHVVNMVPPNDPRYNAKYDSIYNHGYGQPSGTLGINCHHNFYPFSEDTNTNNQHPTVTPEEAIKNAGLQQKQRQYERSIRDAKKRLRVAEELEDETMIANSKTLIANRQRKLRQLIKEVNKNDQILARDYNREQIAQSNMESETKDFVQKRLTMNMDKQNVHFKGTMEYNRRMEQGRDTNHRYYGKKPSYFTISADKLDKIVKENINLSKLSDRYQFLDVGEAIGICIVNGKELETTRMRVALSKKGYHAIPAVPRSEVTVNKNVELYRMI</sequence>
<evidence type="ECO:0000313" key="4">
    <source>
        <dbReference type="Proteomes" id="UP000289316"/>
    </source>
</evidence>
<feature type="domain" description="Bacterial toxin 50" evidence="2">
    <location>
        <begin position="400"/>
        <end position="497"/>
    </location>
</feature>
<proteinExistence type="predicted"/>
<dbReference type="EMBL" id="QZFR01000056">
    <property type="protein sequence ID" value="RXV70667.1"/>
    <property type="molecule type" value="Genomic_DNA"/>
</dbReference>
<reference evidence="3 4" key="1">
    <citation type="submission" date="2018-09" db="EMBL/GenBank/DDBJ databases">
        <title>Murine metabolic-syndrome-specific gut microbial biobank.</title>
        <authorList>
            <person name="Liu C."/>
        </authorList>
    </citation>
    <scope>NUCLEOTIDE SEQUENCE [LARGE SCALE GENOMIC DNA]</scope>
    <source>
        <strain evidence="3 4">C-30</strain>
    </source>
</reference>
<dbReference type="InterPro" id="IPR029100">
    <property type="entry name" value="Ntox50"/>
</dbReference>
<accession>A0A4Q2AMJ5</accession>
<dbReference type="InterPro" id="IPR009319">
    <property type="entry name" value="Phage_A118_VSP1"/>
</dbReference>
<evidence type="ECO:0000256" key="1">
    <source>
        <dbReference type="SAM" id="Coils"/>
    </source>
</evidence>
<keyword evidence="1" id="KW-0175">Coiled coil</keyword>
<feature type="coiled-coil region" evidence="1">
    <location>
        <begin position="310"/>
        <end position="337"/>
    </location>
</feature>